<dbReference type="InterPro" id="IPR000524">
    <property type="entry name" value="Tscrpt_reg_HTH_GntR"/>
</dbReference>
<dbReference type="EMBL" id="JACHJC010000001">
    <property type="protein sequence ID" value="MBB5113444.1"/>
    <property type="molecule type" value="Genomic_DNA"/>
</dbReference>
<accession>A0ABR6MDI6</accession>
<keyword evidence="6" id="KW-1185">Reference proteome</keyword>
<dbReference type="GeneID" id="300293848"/>
<dbReference type="SMART" id="SM00895">
    <property type="entry name" value="FCD"/>
    <property type="match status" value="1"/>
</dbReference>
<evidence type="ECO:0000256" key="2">
    <source>
        <dbReference type="ARBA" id="ARBA00023125"/>
    </source>
</evidence>
<dbReference type="PROSITE" id="PS50949">
    <property type="entry name" value="HTH_GNTR"/>
    <property type="match status" value="1"/>
</dbReference>
<name>A0ABR6MDI6_MICEC</name>
<feature type="domain" description="HTH gntR-type" evidence="4">
    <location>
        <begin position="11"/>
        <end position="78"/>
    </location>
</feature>
<evidence type="ECO:0000259" key="4">
    <source>
        <dbReference type="PROSITE" id="PS50949"/>
    </source>
</evidence>
<dbReference type="RefSeq" id="WP_184685193.1">
    <property type="nucleotide sequence ID" value="NZ_JACHJC010000001.1"/>
</dbReference>
<keyword evidence="2 5" id="KW-0238">DNA-binding</keyword>
<dbReference type="Proteomes" id="UP000618986">
    <property type="component" value="Unassembled WGS sequence"/>
</dbReference>
<keyword evidence="1" id="KW-0805">Transcription regulation</keyword>
<dbReference type="SMART" id="SM00345">
    <property type="entry name" value="HTH_GNTR"/>
    <property type="match status" value="1"/>
</dbReference>
<keyword evidence="3" id="KW-0804">Transcription</keyword>
<reference evidence="5 6" key="1">
    <citation type="submission" date="2020-08" db="EMBL/GenBank/DDBJ databases">
        <title>Sequencing the genomes of 1000 actinobacteria strains.</title>
        <authorList>
            <person name="Klenk H.-P."/>
        </authorList>
    </citation>
    <scope>NUCLEOTIDE SEQUENCE [LARGE SCALE GENOMIC DNA]</scope>
    <source>
        <strain evidence="5 6">DSM 43036</strain>
    </source>
</reference>
<dbReference type="PANTHER" id="PTHR43537:SF49">
    <property type="entry name" value="TRANSCRIPTIONAL REGULATORY PROTEIN"/>
    <property type="match status" value="1"/>
</dbReference>
<evidence type="ECO:0000313" key="6">
    <source>
        <dbReference type="Proteomes" id="UP000618986"/>
    </source>
</evidence>
<dbReference type="Pfam" id="PF07729">
    <property type="entry name" value="FCD"/>
    <property type="match status" value="1"/>
</dbReference>
<evidence type="ECO:0000313" key="5">
    <source>
        <dbReference type="EMBL" id="MBB5113444.1"/>
    </source>
</evidence>
<dbReference type="PANTHER" id="PTHR43537">
    <property type="entry name" value="TRANSCRIPTIONAL REGULATOR, GNTR FAMILY"/>
    <property type="match status" value="1"/>
</dbReference>
<dbReference type="Pfam" id="PF00392">
    <property type="entry name" value="GntR"/>
    <property type="match status" value="1"/>
</dbReference>
<dbReference type="InterPro" id="IPR036390">
    <property type="entry name" value="WH_DNA-bd_sf"/>
</dbReference>
<evidence type="ECO:0000256" key="3">
    <source>
        <dbReference type="ARBA" id="ARBA00023163"/>
    </source>
</evidence>
<dbReference type="Gene3D" id="1.20.120.530">
    <property type="entry name" value="GntR ligand-binding domain-like"/>
    <property type="match status" value="1"/>
</dbReference>
<proteinExistence type="predicted"/>
<dbReference type="SUPFAM" id="SSF46785">
    <property type="entry name" value="Winged helix' DNA-binding domain"/>
    <property type="match status" value="1"/>
</dbReference>
<protein>
    <submittedName>
        <fullName evidence="5">DNA-binding GntR family transcriptional regulator</fullName>
    </submittedName>
</protein>
<comment type="caution">
    <text evidence="5">The sequence shown here is derived from an EMBL/GenBank/DDBJ whole genome shotgun (WGS) entry which is preliminary data.</text>
</comment>
<dbReference type="InterPro" id="IPR008920">
    <property type="entry name" value="TF_FadR/GntR_C"/>
</dbReference>
<dbReference type="InterPro" id="IPR036388">
    <property type="entry name" value="WH-like_DNA-bd_sf"/>
</dbReference>
<gene>
    <name evidence="5" type="ORF">FHU28_003283</name>
</gene>
<dbReference type="Gene3D" id="1.10.10.10">
    <property type="entry name" value="Winged helix-like DNA-binding domain superfamily/Winged helix DNA-binding domain"/>
    <property type="match status" value="1"/>
</dbReference>
<sequence>MSLTSERLDRTPLGRRIADALRHDILFGRLAPGTKLAQLQVCERFGTSRMPVRDALRQLTYEGFLTGDGGGHSVVAPLRRHDIEDSFLIEGQLHGIATRRVAEQGDPAHLAELAERHAQMCGAAEDAQLAADLNWHLHRRINQMAQSRRLIVALRALAVTIPRDLLLEFPQWIDRANDEHAQIIAAVAAGRGEQAADLMRDHVAEAGRDLVRYLEKKGVDLT</sequence>
<organism evidence="5 6">
    <name type="scientific">Micromonospora echinospora</name>
    <name type="common">Micromonospora purpurea</name>
    <dbReference type="NCBI Taxonomy" id="1877"/>
    <lineage>
        <taxon>Bacteria</taxon>
        <taxon>Bacillati</taxon>
        <taxon>Actinomycetota</taxon>
        <taxon>Actinomycetes</taxon>
        <taxon>Micromonosporales</taxon>
        <taxon>Micromonosporaceae</taxon>
        <taxon>Micromonospora</taxon>
    </lineage>
</organism>
<dbReference type="SUPFAM" id="SSF48008">
    <property type="entry name" value="GntR ligand-binding domain-like"/>
    <property type="match status" value="1"/>
</dbReference>
<dbReference type="InterPro" id="IPR011711">
    <property type="entry name" value="GntR_C"/>
</dbReference>
<evidence type="ECO:0000256" key="1">
    <source>
        <dbReference type="ARBA" id="ARBA00023015"/>
    </source>
</evidence>
<dbReference type="GO" id="GO:0003677">
    <property type="term" value="F:DNA binding"/>
    <property type="evidence" value="ECO:0007669"/>
    <property type="project" value="UniProtKB-KW"/>
</dbReference>
<dbReference type="CDD" id="cd07377">
    <property type="entry name" value="WHTH_GntR"/>
    <property type="match status" value="1"/>
</dbReference>